<dbReference type="SUPFAM" id="SSF48452">
    <property type="entry name" value="TPR-like"/>
    <property type="match status" value="1"/>
</dbReference>
<accession>A0AAI9T0U7</accession>
<evidence type="ECO:0000259" key="6">
    <source>
        <dbReference type="Pfam" id="PF08640"/>
    </source>
</evidence>
<dbReference type="SMART" id="SM00386">
    <property type="entry name" value="HAT"/>
    <property type="match status" value="3"/>
</dbReference>
<dbReference type="InterPro" id="IPR011990">
    <property type="entry name" value="TPR-like_helical_dom_sf"/>
</dbReference>
<dbReference type="RefSeq" id="XP_049182531.1">
    <property type="nucleotide sequence ID" value="XM_049325275.1"/>
</dbReference>
<keyword evidence="4" id="KW-0677">Repeat</keyword>
<organism evidence="7 8">
    <name type="scientific">Candida oxycetoniae</name>
    <dbReference type="NCBI Taxonomy" id="497107"/>
    <lineage>
        <taxon>Eukaryota</taxon>
        <taxon>Fungi</taxon>
        <taxon>Dikarya</taxon>
        <taxon>Ascomycota</taxon>
        <taxon>Saccharomycotina</taxon>
        <taxon>Pichiomycetes</taxon>
        <taxon>Debaryomycetaceae</taxon>
        <taxon>Candida/Lodderomyces clade</taxon>
        <taxon>Candida</taxon>
    </lineage>
</organism>
<dbReference type="InterPro" id="IPR013949">
    <property type="entry name" value="Utp6"/>
</dbReference>
<keyword evidence="3" id="KW-0698">rRNA processing</keyword>
<dbReference type="GO" id="GO:0030515">
    <property type="term" value="F:snoRNA binding"/>
    <property type="evidence" value="ECO:0007669"/>
    <property type="project" value="InterPro"/>
</dbReference>
<dbReference type="EMBL" id="JAHUZD010000021">
    <property type="protein sequence ID" value="KAI3406786.2"/>
    <property type="molecule type" value="Genomic_DNA"/>
</dbReference>
<dbReference type="GO" id="GO:0032040">
    <property type="term" value="C:small-subunit processome"/>
    <property type="evidence" value="ECO:0007669"/>
    <property type="project" value="TreeGrafter"/>
</dbReference>
<dbReference type="InterPro" id="IPR003107">
    <property type="entry name" value="HAT"/>
</dbReference>
<dbReference type="Pfam" id="PF23240">
    <property type="entry name" value="HAT_PRP39_N"/>
    <property type="match status" value="1"/>
</dbReference>
<comment type="similarity">
    <text evidence="2">Belongs to the UTP6 family.</text>
</comment>
<keyword evidence="8" id="KW-1185">Reference proteome</keyword>
<sequence length="400" mass="46882">MVDKVRYYLEQSVPELEDLKTKGLFDKNEITMIMRRRTEFEYRIVGRGSTPKDFLRYSEFEQNLEKLRKKRYNRLSKVGLIETKPSISDWAGVRRIMFILDRATQRFPGDDELWAQYLKFAKANGAIKAVYKIYSKLLQLQPRNIDAWLSSTKYEFETNGNAKGARLLFQRALRLNPESLTLWLNYAQFELTYVSKLLARRKVLGLLTESQQKADEEKENEKEREKDTDDMIALTDDERLSIPEMNMLGNPDTNPALKGDVMLAIFDVCVPTVVKYFNHPQDKAFEIAEKMLKIIDKFEDLNRDYLYQHILHYLQREYPEDLRTALIDITLPIRNVTSTSNELATLLQLSVNKFIKYKNTLKDDALTNMYTNQLSNQFLDNKSAKVDGLLKAIIKKCRTY</sequence>
<keyword evidence="5" id="KW-0539">Nucleus</keyword>
<dbReference type="Proteomes" id="UP001202479">
    <property type="component" value="Unassembled WGS sequence"/>
</dbReference>
<dbReference type="AlphaFoldDB" id="A0AAI9T0U7"/>
<dbReference type="Gene3D" id="1.25.40.10">
    <property type="entry name" value="Tetratricopeptide repeat domain"/>
    <property type="match status" value="1"/>
</dbReference>
<evidence type="ECO:0000256" key="4">
    <source>
        <dbReference type="ARBA" id="ARBA00022737"/>
    </source>
</evidence>
<proteinExistence type="inferred from homology"/>
<dbReference type="GO" id="GO:0000462">
    <property type="term" value="P:maturation of SSU-rRNA from tricistronic rRNA transcript (SSU-rRNA, 5.8S rRNA, LSU-rRNA)"/>
    <property type="evidence" value="ECO:0007669"/>
    <property type="project" value="InterPro"/>
</dbReference>
<dbReference type="PANTHER" id="PTHR23271">
    <property type="entry name" value="HEPATOCELLULAR CARCINOMA-ASSOCIATED ANTIGEN 66"/>
    <property type="match status" value="1"/>
</dbReference>
<evidence type="ECO:0000313" key="8">
    <source>
        <dbReference type="Proteomes" id="UP001202479"/>
    </source>
</evidence>
<reference evidence="7" key="1">
    <citation type="journal article" date="2022" name="DNA Res.">
        <title>Genome analysis of five recently described species of the CUG-Ser clade uncovers Candida theae as a new hybrid lineage with pathogenic potential in the Candida parapsilosis species complex.</title>
        <authorList>
            <person name="Mixao V."/>
            <person name="Del Olmo V."/>
            <person name="Hegedusova E."/>
            <person name="Saus E."/>
            <person name="Pryszcz L."/>
            <person name="Cillingova A."/>
            <person name="Nosek J."/>
            <person name="Gabaldon T."/>
        </authorList>
    </citation>
    <scope>NUCLEOTIDE SEQUENCE</scope>
    <source>
        <strain evidence="7">CBS 10844</strain>
    </source>
</reference>
<evidence type="ECO:0000313" key="7">
    <source>
        <dbReference type="EMBL" id="KAI3406786.2"/>
    </source>
</evidence>
<feature type="domain" description="U3 small nucleolar RNA-associated protein 6 N-terminal" evidence="6">
    <location>
        <begin position="9"/>
        <end position="95"/>
    </location>
</feature>
<gene>
    <name evidence="7" type="ORF">KGF56_000391</name>
</gene>
<evidence type="ECO:0000256" key="2">
    <source>
        <dbReference type="ARBA" id="ARBA00010734"/>
    </source>
</evidence>
<name>A0AAI9T0U7_9ASCO</name>
<comment type="caution">
    <text evidence="7">The sequence shown here is derived from an EMBL/GenBank/DDBJ whole genome shotgun (WGS) entry which is preliminary data.</text>
</comment>
<evidence type="ECO:0000256" key="3">
    <source>
        <dbReference type="ARBA" id="ARBA00022552"/>
    </source>
</evidence>
<dbReference type="GO" id="GO:0034388">
    <property type="term" value="C:Pwp2p-containing subcomplex of 90S preribosome"/>
    <property type="evidence" value="ECO:0007669"/>
    <property type="project" value="TreeGrafter"/>
</dbReference>
<dbReference type="InterPro" id="IPR055347">
    <property type="entry name" value="UTP6_N"/>
</dbReference>
<protein>
    <submittedName>
        <fullName evidence="7">UTP6</fullName>
    </submittedName>
</protein>
<evidence type="ECO:0000256" key="5">
    <source>
        <dbReference type="ARBA" id="ARBA00023242"/>
    </source>
</evidence>
<dbReference type="GeneID" id="73378008"/>
<dbReference type="PANTHER" id="PTHR23271:SF1">
    <property type="entry name" value="U3 SMALL NUCLEOLAR RNA-ASSOCIATED PROTEIN 6 HOMOLOG"/>
    <property type="match status" value="1"/>
</dbReference>
<comment type="subcellular location">
    <subcellularLocation>
        <location evidence="1">Nucleus</location>
        <location evidence="1">Nucleolus</location>
    </subcellularLocation>
</comment>
<dbReference type="Pfam" id="PF08640">
    <property type="entry name" value="U3_assoc_6"/>
    <property type="match status" value="1"/>
</dbReference>
<evidence type="ECO:0000256" key="1">
    <source>
        <dbReference type="ARBA" id="ARBA00004604"/>
    </source>
</evidence>